<feature type="binding site" evidence="12">
    <location>
        <position position="295"/>
    </location>
    <ligand>
        <name>Mg(2+)</name>
        <dbReference type="ChEBI" id="CHEBI:18420"/>
        <label>1</label>
    </ligand>
</feature>
<accession>A0AAN6EP83</accession>
<feature type="binding site" evidence="12">
    <location>
        <position position="58"/>
    </location>
    <ligand>
        <name>Mg(2+)</name>
        <dbReference type="ChEBI" id="CHEBI:18420"/>
        <label>1</label>
    </ligand>
</feature>
<comment type="catalytic activity">
    <reaction evidence="11">
        <text>alpha-NAD(+) + H2O = ADP-D-ribose + nicotinamide + H(+)</text>
        <dbReference type="Rhea" id="RHEA:68792"/>
        <dbReference type="ChEBI" id="CHEBI:15377"/>
        <dbReference type="ChEBI" id="CHEBI:15378"/>
        <dbReference type="ChEBI" id="CHEBI:17154"/>
        <dbReference type="ChEBI" id="CHEBI:57967"/>
        <dbReference type="ChEBI" id="CHEBI:77017"/>
    </reaction>
</comment>
<dbReference type="PANTHER" id="PTHR16222:SF24">
    <property type="entry name" value="ADP-RIBOSYLHYDROLASE ARH3"/>
    <property type="match status" value="1"/>
</dbReference>
<keyword evidence="12" id="KW-0460">Magnesium</keyword>
<dbReference type="Proteomes" id="UP001161757">
    <property type="component" value="Unassembled WGS sequence"/>
</dbReference>
<dbReference type="GO" id="GO:0004649">
    <property type="term" value="F:poly(ADP-ribose) glycohydrolase activity"/>
    <property type="evidence" value="ECO:0007669"/>
    <property type="project" value="UniProtKB-EC"/>
</dbReference>
<feature type="binding site" evidence="12">
    <location>
        <position position="57"/>
    </location>
    <ligand>
        <name>Mg(2+)</name>
        <dbReference type="ChEBI" id="CHEBI:18420"/>
        <label>1</label>
    </ligand>
</feature>
<dbReference type="PANTHER" id="PTHR16222">
    <property type="entry name" value="ADP-RIBOSYLGLYCOHYDROLASE"/>
    <property type="match status" value="1"/>
</dbReference>
<dbReference type="EC" id="3.2.1.143" evidence="2"/>
<evidence type="ECO:0000256" key="9">
    <source>
        <dbReference type="ARBA" id="ARBA00043187"/>
    </source>
</evidence>
<dbReference type="InterPro" id="IPR036705">
    <property type="entry name" value="Ribosyl_crysJ1_sf"/>
</dbReference>
<comment type="caution">
    <text evidence="13">The sequence shown here is derived from an EMBL/GenBank/DDBJ whole genome shotgun (WGS) entry which is preliminary data.</text>
</comment>
<dbReference type="AlphaFoldDB" id="A0AAN6EP83"/>
<reference evidence="13" key="1">
    <citation type="submission" date="2023-01" db="EMBL/GenBank/DDBJ databases">
        <title>Exophiala dermititidis isolated from Cystic Fibrosis Patient.</title>
        <authorList>
            <person name="Kurbessoian T."/>
            <person name="Crocker A."/>
            <person name="Murante D."/>
            <person name="Hogan D.A."/>
            <person name="Stajich J.E."/>
        </authorList>
    </citation>
    <scope>NUCLEOTIDE SEQUENCE</scope>
    <source>
        <strain evidence="13">Ex8</strain>
    </source>
</reference>
<evidence type="ECO:0000256" key="12">
    <source>
        <dbReference type="PIRSR" id="PIRSR605502-1"/>
    </source>
</evidence>
<dbReference type="Pfam" id="PF03747">
    <property type="entry name" value="ADP_ribosyl_GH"/>
    <property type="match status" value="1"/>
</dbReference>
<evidence type="ECO:0000256" key="10">
    <source>
        <dbReference type="ARBA" id="ARBA00043193"/>
    </source>
</evidence>
<comment type="cofactor">
    <cofactor evidence="12">
        <name>Mg(2+)</name>
        <dbReference type="ChEBI" id="CHEBI:18420"/>
    </cofactor>
    <text evidence="12">Binds 2 magnesium ions per subunit.</text>
</comment>
<evidence type="ECO:0000313" key="13">
    <source>
        <dbReference type="EMBL" id="KAJ8988793.1"/>
    </source>
</evidence>
<dbReference type="InterPro" id="IPR050792">
    <property type="entry name" value="ADP-ribosylglycohydrolase"/>
</dbReference>
<feature type="binding site" evidence="12">
    <location>
        <position position="56"/>
    </location>
    <ligand>
        <name>Mg(2+)</name>
        <dbReference type="ChEBI" id="CHEBI:18420"/>
        <label>1</label>
    </ligand>
</feature>
<sequence length="345" mass="38185">MTEPPSLSSRVRGGLVGLAVCDALGGPVEFKQRGTFPKVTSMLPNDNFGVGAGFFTDDTSMALCLGHSLVDCHGESRLVDQVRRYLDWWKNGYMSSTGKTFDIGVATLRALETWSHELDAKYNHLQPDSVEAEEALREIEKKIRDTFSEEKYCGNGSLMRVLPTALIARSEPEAVELARESSLTTHPHLRCVHACMIYATIVYQALNGASKTELAVSLGETVNDDAGNVTDYDLEPELKDRLQRYRALGDWEATAVEEIKSSGYVVDTLEASLWAFFKSNSFEEGAVLAVNLGDDADTVGAVYGGLAGAFYGIEQVPERWRRDLQRIDLVEELVEKILKFRETNV</sequence>
<keyword evidence="3" id="KW-0378">Hydrolase</keyword>
<evidence type="ECO:0000256" key="3">
    <source>
        <dbReference type="ARBA" id="ARBA00022801"/>
    </source>
</evidence>
<evidence type="ECO:0000313" key="14">
    <source>
        <dbReference type="Proteomes" id="UP001161757"/>
    </source>
</evidence>
<dbReference type="GO" id="GO:0046872">
    <property type="term" value="F:metal ion binding"/>
    <property type="evidence" value="ECO:0007669"/>
    <property type="project" value="UniProtKB-KW"/>
</dbReference>
<evidence type="ECO:0000256" key="6">
    <source>
        <dbReference type="ARBA" id="ARBA00042471"/>
    </source>
</evidence>
<dbReference type="EMBL" id="JAJGCB010000016">
    <property type="protein sequence ID" value="KAJ8988793.1"/>
    <property type="molecule type" value="Genomic_DNA"/>
</dbReference>
<keyword evidence="12" id="KW-0479">Metal-binding</keyword>
<evidence type="ECO:0000256" key="8">
    <source>
        <dbReference type="ARBA" id="ARBA00042850"/>
    </source>
</evidence>
<gene>
    <name evidence="13" type="ORF">HRR80_007000</name>
</gene>
<feature type="binding site" evidence="12">
    <location>
        <position position="297"/>
    </location>
    <ligand>
        <name>Mg(2+)</name>
        <dbReference type="ChEBI" id="CHEBI:18420"/>
        <label>1</label>
    </ligand>
</feature>
<evidence type="ECO:0000256" key="2">
    <source>
        <dbReference type="ARBA" id="ARBA00012255"/>
    </source>
</evidence>
<comment type="similarity">
    <text evidence="1">Belongs to the ADP-ribosylglycohydrolase family.</text>
</comment>
<proteinExistence type="inferred from homology"/>
<dbReference type="Gene3D" id="1.10.4080.10">
    <property type="entry name" value="ADP-ribosylation/Crystallin J1"/>
    <property type="match status" value="1"/>
</dbReference>
<feature type="binding site" evidence="12">
    <location>
        <position position="298"/>
    </location>
    <ligand>
        <name>Mg(2+)</name>
        <dbReference type="ChEBI" id="CHEBI:18420"/>
        <label>1</label>
    </ligand>
</feature>
<evidence type="ECO:0000256" key="4">
    <source>
        <dbReference type="ARBA" id="ARBA00041057"/>
    </source>
</evidence>
<evidence type="ECO:0000256" key="11">
    <source>
        <dbReference type="ARBA" id="ARBA00049015"/>
    </source>
</evidence>
<evidence type="ECO:0000256" key="5">
    <source>
        <dbReference type="ARBA" id="ARBA00042398"/>
    </source>
</evidence>
<dbReference type="InterPro" id="IPR005502">
    <property type="entry name" value="Ribosyl_crysJ1"/>
</dbReference>
<name>A0AAN6EP83_EXODE</name>
<evidence type="ECO:0000256" key="7">
    <source>
        <dbReference type="ARBA" id="ARBA00042722"/>
    </source>
</evidence>
<dbReference type="SUPFAM" id="SSF101478">
    <property type="entry name" value="ADP-ribosylglycohydrolase"/>
    <property type="match status" value="1"/>
</dbReference>
<organism evidence="13 14">
    <name type="scientific">Exophiala dermatitidis</name>
    <name type="common">Black yeast-like fungus</name>
    <name type="synonym">Wangiella dermatitidis</name>
    <dbReference type="NCBI Taxonomy" id="5970"/>
    <lineage>
        <taxon>Eukaryota</taxon>
        <taxon>Fungi</taxon>
        <taxon>Dikarya</taxon>
        <taxon>Ascomycota</taxon>
        <taxon>Pezizomycotina</taxon>
        <taxon>Eurotiomycetes</taxon>
        <taxon>Chaetothyriomycetidae</taxon>
        <taxon>Chaetothyriales</taxon>
        <taxon>Herpotrichiellaceae</taxon>
        <taxon>Exophiala</taxon>
    </lineage>
</organism>
<protein>
    <recommendedName>
        <fullName evidence="4">ADP-ribosylhydrolase ARH3</fullName>
        <ecNumber evidence="2">3.2.1.143</ecNumber>
    </recommendedName>
    <alternativeName>
        <fullName evidence="5">ADP-ribose glycohydrolase ARH3</fullName>
    </alternativeName>
    <alternativeName>
        <fullName evidence="6">ADP-ribosylhydrolase 3</fullName>
    </alternativeName>
    <alternativeName>
        <fullName evidence="9">O-acetyl-ADP-ribose deacetylase ARH3</fullName>
    </alternativeName>
    <alternativeName>
        <fullName evidence="10">Poly(ADP-ribose) glycohydrolase ARH3</fullName>
    </alternativeName>
    <alternativeName>
        <fullName evidence="8">[Protein ADP-ribosylarginine] hydrolase-like protein 2</fullName>
    </alternativeName>
    <alternativeName>
        <fullName evidence="7">[Protein ADP-ribosylserine] hydrolase</fullName>
    </alternativeName>
</protein>
<evidence type="ECO:0000256" key="1">
    <source>
        <dbReference type="ARBA" id="ARBA00010702"/>
    </source>
</evidence>